<feature type="cross-link" description="Isoglutamyl lysine isopeptide (Gln-Lys) (interchain with K-? in acceptor proteins)" evidence="5">
    <location>
        <position position="62"/>
    </location>
</feature>
<comment type="caution">
    <text evidence="7">The sequence shown here is derived from an EMBL/GenBank/DDBJ whole genome shotgun (WGS) entry which is preliminary data.</text>
</comment>
<feature type="compositionally biased region" description="Polar residues" evidence="6">
    <location>
        <begin position="20"/>
        <end position="30"/>
    </location>
</feature>
<comment type="pathway">
    <text evidence="1 5">Protein degradation; proteasomal Pup-dependent pathway.</text>
</comment>
<evidence type="ECO:0000256" key="1">
    <source>
        <dbReference type="ARBA" id="ARBA00004707"/>
    </source>
</evidence>
<name>A0ABR9W2H6_9MICO</name>
<keyword evidence="5" id="KW-1017">Isopeptide bond</keyword>
<evidence type="ECO:0000256" key="5">
    <source>
        <dbReference type="HAMAP-Rule" id="MF_02106"/>
    </source>
</evidence>
<comment type="similarity">
    <text evidence="2 5">Belongs to the prokaryotic ubiquitin-like protein family.</text>
</comment>
<organism evidence="7 8">
    <name type="scientific">Brachybacterium epidermidis</name>
    <dbReference type="NCBI Taxonomy" id="2781983"/>
    <lineage>
        <taxon>Bacteria</taxon>
        <taxon>Bacillati</taxon>
        <taxon>Actinomycetota</taxon>
        <taxon>Actinomycetes</taxon>
        <taxon>Micrococcales</taxon>
        <taxon>Dermabacteraceae</taxon>
        <taxon>Brachybacterium</taxon>
    </lineage>
</organism>
<comment type="subunit">
    <text evidence="5">Strongly interacts with the proteasome-associated ATPase ARC through a hydrophobic interface; the interacting region of Pup lies in its C-terminal half. There is one Pup binding site per ARC hexamer ring.</text>
</comment>
<protein>
    <recommendedName>
        <fullName evidence="3 5">Prokaryotic ubiquitin-like protein Pup</fullName>
    </recommendedName>
    <alternativeName>
        <fullName evidence="4 5">Bacterial ubiquitin-like modifier</fullName>
    </alternativeName>
</protein>
<dbReference type="Proteomes" id="UP000644727">
    <property type="component" value="Unassembled WGS sequence"/>
</dbReference>
<comment type="function">
    <text evidence="5">Protein modifier that is covalently attached to lysine residues of substrate proteins, thereby targeting them for proteasomal degradation. The tagging system is termed pupylation.</text>
</comment>
<evidence type="ECO:0000256" key="6">
    <source>
        <dbReference type="SAM" id="MobiDB-lite"/>
    </source>
</evidence>
<accession>A0ABR9W2H6</accession>
<feature type="region of interest" description="ARC ATPase binding" evidence="5">
    <location>
        <begin position="19"/>
        <end position="56"/>
    </location>
</feature>
<dbReference type="InterPro" id="IPR008515">
    <property type="entry name" value="Ubiquitin-like_Pup"/>
</dbReference>
<feature type="region of interest" description="Disordered" evidence="6">
    <location>
        <begin position="1"/>
        <end position="34"/>
    </location>
</feature>
<dbReference type="RefSeq" id="WP_193866387.1">
    <property type="nucleotide sequence ID" value="NZ_JADEYR010000012.1"/>
</dbReference>
<feature type="modified residue" description="Deamidated glutamine" evidence="5">
    <location>
        <position position="62"/>
    </location>
</feature>
<keyword evidence="5" id="KW-0833">Ubl conjugation pathway</keyword>
<sequence>MSQQSLNAPGPGEDDAADDQSVTGGQTFASAQGADDLLDEIDSVLEANAETFVRSFVQKGGQ</sequence>
<evidence type="ECO:0000256" key="3">
    <source>
        <dbReference type="ARBA" id="ARBA00016748"/>
    </source>
</evidence>
<dbReference type="EMBL" id="JADEYR010000012">
    <property type="protein sequence ID" value="MBE9404645.1"/>
    <property type="molecule type" value="Genomic_DNA"/>
</dbReference>
<comment type="domain">
    <text evidence="5">The N-terminal unstructured half of Pup provides a signal required to initiate unfolding and degradation by the proteasome but is not needed for pupylation, while the C-terminal helical half of Pup interacts with ARC to target proteins to the proteasome.</text>
</comment>
<evidence type="ECO:0000313" key="7">
    <source>
        <dbReference type="EMBL" id="MBE9404645.1"/>
    </source>
</evidence>
<evidence type="ECO:0000256" key="2">
    <source>
        <dbReference type="ARBA" id="ARBA00010616"/>
    </source>
</evidence>
<reference evidence="7 8" key="1">
    <citation type="submission" date="2020-10" db="EMBL/GenBank/DDBJ databases">
        <title>Draft genome and description of Brachybacterium epidermidis sp nov.</title>
        <authorList>
            <person name="Boxberger M."/>
            <person name="La Scola B."/>
        </authorList>
    </citation>
    <scope>NUCLEOTIDE SEQUENCE [LARGE SCALE GENOMIC DNA]</scope>
    <source>
        <strain evidence="7 8">Marseille-Q2903</strain>
    </source>
</reference>
<keyword evidence="8" id="KW-1185">Reference proteome</keyword>
<dbReference type="HAMAP" id="MF_02106">
    <property type="entry name" value="Pup"/>
    <property type="match status" value="1"/>
</dbReference>
<evidence type="ECO:0000256" key="4">
    <source>
        <dbReference type="ARBA" id="ARBA00032321"/>
    </source>
</evidence>
<comment type="PTM">
    <text evidence="5">Is modified by deamidation of its C-terminal glutamine to glutamate by the deamidase Dop, a prerequisite to the subsequent pupylation process.</text>
</comment>
<gene>
    <name evidence="5" type="primary">pup</name>
    <name evidence="7" type="ORF">IOE58_10765</name>
</gene>
<dbReference type="NCBIfam" id="TIGR03687">
    <property type="entry name" value="pupylate_cterm"/>
    <property type="match status" value="1"/>
</dbReference>
<dbReference type="Pfam" id="PF05639">
    <property type="entry name" value="Pup"/>
    <property type="match status" value="1"/>
</dbReference>
<proteinExistence type="inferred from homology"/>
<evidence type="ECO:0000313" key="8">
    <source>
        <dbReference type="Proteomes" id="UP000644727"/>
    </source>
</evidence>